<sequence length="123" mass="14837">MFERKFLEIFVVILYWLIFTPFIYNKFTKKGWLLLDFGALRDTIWAVLIFGLVDVMGFVTFYRIVMFMYKKLKKFDKKSLKKVHQKYKNGKNDLEAQCVEEKYLDVPDGAKKRTIKSRLQARF</sequence>
<evidence type="ECO:0000313" key="3">
    <source>
        <dbReference type="Proteomes" id="UP000008792"/>
    </source>
</evidence>
<accession>A0A0Q9W8B0</accession>
<reference evidence="2 3" key="1">
    <citation type="journal article" date="2007" name="Nature">
        <title>Evolution of genes and genomes on the Drosophila phylogeny.</title>
        <authorList>
            <consortium name="Drosophila 12 Genomes Consortium"/>
            <person name="Clark A.G."/>
            <person name="Eisen M.B."/>
            <person name="Smith D.R."/>
            <person name="Bergman C.M."/>
            <person name="Oliver B."/>
            <person name="Markow T.A."/>
            <person name="Kaufman T.C."/>
            <person name="Kellis M."/>
            <person name="Gelbart W."/>
            <person name="Iyer V.N."/>
            <person name="Pollard D.A."/>
            <person name="Sackton T.B."/>
            <person name="Larracuente A.M."/>
            <person name="Singh N.D."/>
            <person name="Abad J.P."/>
            <person name="Abt D.N."/>
            <person name="Adryan B."/>
            <person name="Aguade M."/>
            <person name="Akashi H."/>
            <person name="Anderson W.W."/>
            <person name="Aquadro C.F."/>
            <person name="Ardell D.H."/>
            <person name="Arguello R."/>
            <person name="Artieri C.G."/>
            <person name="Barbash D.A."/>
            <person name="Barker D."/>
            <person name="Barsanti P."/>
            <person name="Batterham P."/>
            <person name="Batzoglou S."/>
            <person name="Begun D."/>
            <person name="Bhutkar A."/>
            <person name="Blanco E."/>
            <person name="Bosak S.A."/>
            <person name="Bradley R.K."/>
            <person name="Brand A.D."/>
            <person name="Brent M.R."/>
            <person name="Brooks A.N."/>
            <person name="Brown R.H."/>
            <person name="Butlin R.K."/>
            <person name="Caggese C."/>
            <person name="Calvi B.R."/>
            <person name="Bernardo de Carvalho A."/>
            <person name="Caspi A."/>
            <person name="Castrezana S."/>
            <person name="Celniker S.E."/>
            <person name="Chang J.L."/>
            <person name="Chapple C."/>
            <person name="Chatterji S."/>
            <person name="Chinwalla A."/>
            <person name="Civetta A."/>
            <person name="Clifton S.W."/>
            <person name="Comeron J.M."/>
            <person name="Costello J.C."/>
            <person name="Coyne J.A."/>
            <person name="Daub J."/>
            <person name="David R.G."/>
            <person name="Delcher A.L."/>
            <person name="Delehaunty K."/>
            <person name="Do C.B."/>
            <person name="Ebling H."/>
            <person name="Edwards K."/>
            <person name="Eickbush T."/>
            <person name="Evans J.D."/>
            <person name="Filipski A."/>
            <person name="Findeiss S."/>
            <person name="Freyhult E."/>
            <person name="Fulton L."/>
            <person name="Fulton R."/>
            <person name="Garcia A.C."/>
            <person name="Gardiner A."/>
            <person name="Garfield D.A."/>
            <person name="Garvin B.E."/>
            <person name="Gibson G."/>
            <person name="Gilbert D."/>
            <person name="Gnerre S."/>
            <person name="Godfrey J."/>
            <person name="Good R."/>
            <person name="Gotea V."/>
            <person name="Gravely B."/>
            <person name="Greenberg A.J."/>
            <person name="Griffiths-Jones S."/>
            <person name="Gross S."/>
            <person name="Guigo R."/>
            <person name="Gustafson E.A."/>
            <person name="Haerty W."/>
            <person name="Hahn M.W."/>
            <person name="Halligan D.L."/>
            <person name="Halpern A.L."/>
            <person name="Halter G.M."/>
            <person name="Han M.V."/>
            <person name="Heger A."/>
            <person name="Hillier L."/>
            <person name="Hinrichs A.S."/>
            <person name="Holmes I."/>
            <person name="Hoskins R.A."/>
            <person name="Hubisz M.J."/>
            <person name="Hultmark D."/>
            <person name="Huntley M.A."/>
            <person name="Jaffe D.B."/>
            <person name="Jagadeeshan S."/>
            <person name="Jeck W.R."/>
            <person name="Johnson J."/>
            <person name="Jones C.D."/>
            <person name="Jordan W.C."/>
            <person name="Karpen G.H."/>
            <person name="Kataoka E."/>
            <person name="Keightley P.D."/>
            <person name="Kheradpour P."/>
            <person name="Kirkness E.F."/>
            <person name="Koerich L.B."/>
            <person name="Kristiansen K."/>
            <person name="Kudrna D."/>
            <person name="Kulathinal R.J."/>
            <person name="Kumar S."/>
            <person name="Kwok R."/>
            <person name="Lander E."/>
            <person name="Langley C.H."/>
            <person name="Lapoint R."/>
            <person name="Lazzaro B.P."/>
            <person name="Lee S.J."/>
            <person name="Levesque L."/>
            <person name="Li R."/>
            <person name="Lin C.F."/>
            <person name="Lin M.F."/>
            <person name="Lindblad-Toh K."/>
            <person name="Llopart A."/>
            <person name="Long M."/>
            <person name="Low L."/>
            <person name="Lozovsky E."/>
            <person name="Lu J."/>
            <person name="Luo M."/>
            <person name="Machado C.A."/>
            <person name="Makalowski W."/>
            <person name="Marzo M."/>
            <person name="Matsuda M."/>
            <person name="Matzkin L."/>
            <person name="McAllister B."/>
            <person name="McBride C.S."/>
            <person name="McKernan B."/>
            <person name="McKernan K."/>
            <person name="Mendez-Lago M."/>
            <person name="Minx P."/>
            <person name="Mollenhauer M.U."/>
            <person name="Montooth K."/>
            <person name="Mount S.M."/>
            <person name="Mu X."/>
            <person name="Myers E."/>
            <person name="Negre B."/>
            <person name="Newfeld S."/>
            <person name="Nielsen R."/>
            <person name="Noor M.A."/>
            <person name="O'Grady P."/>
            <person name="Pachter L."/>
            <person name="Papaceit M."/>
            <person name="Parisi M.J."/>
            <person name="Parisi M."/>
            <person name="Parts L."/>
            <person name="Pedersen J.S."/>
            <person name="Pesole G."/>
            <person name="Phillippy A.M."/>
            <person name="Ponting C.P."/>
            <person name="Pop M."/>
            <person name="Porcelli D."/>
            <person name="Powell J.R."/>
            <person name="Prohaska S."/>
            <person name="Pruitt K."/>
            <person name="Puig M."/>
            <person name="Quesneville H."/>
            <person name="Ram K.R."/>
            <person name="Rand D."/>
            <person name="Rasmussen M.D."/>
            <person name="Reed L.K."/>
            <person name="Reenan R."/>
            <person name="Reily A."/>
            <person name="Remington K.A."/>
            <person name="Rieger T.T."/>
            <person name="Ritchie M.G."/>
            <person name="Robin C."/>
            <person name="Rogers Y.H."/>
            <person name="Rohde C."/>
            <person name="Rozas J."/>
            <person name="Rubenfield M.J."/>
            <person name="Ruiz A."/>
            <person name="Russo S."/>
            <person name="Salzberg S.L."/>
            <person name="Sanchez-Gracia A."/>
            <person name="Saranga D.J."/>
            <person name="Sato H."/>
            <person name="Schaeffer S.W."/>
            <person name="Schatz M.C."/>
            <person name="Schlenke T."/>
            <person name="Schwartz R."/>
            <person name="Segarra C."/>
            <person name="Singh R.S."/>
            <person name="Sirot L."/>
            <person name="Sirota M."/>
            <person name="Sisneros N.B."/>
            <person name="Smith C.D."/>
            <person name="Smith T.F."/>
            <person name="Spieth J."/>
            <person name="Stage D.E."/>
            <person name="Stark A."/>
            <person name="Stephan W."/>
            <person name="Strausberg R.L."/>
            <person name="Strempel S."/>
            <person name="Sturgill D."/>
            <person name="Sutton G."/>
            <person name="Sutton G.G."/>
            <person name="Tao W."/>
            <person name="Teichmann S."/>
            <person name="Tobari Y.N."/>
            <person name="Tomimura Y."/>
            <person name="Tsolas J.M."/>
            <person name="Valente V.L."/>
            <person name="Venter E."/>
            <person name="Venter J.C."/>
            <person name="Vicario S."/>
            <person name="Vieira F.G."/>
            <person name="Vilella A.J."/>
            <person name="Villasante A."/>
            <person name="Walenz B."/>
            <person name="Wang J."/>
            <person name="Wasserman M."/>
            <person name="Watts T."/>
            <person name="Wilson D."/>
            <person name="Wilson R.K."/>
            <person name="Wing R.A."/>
            <person name="Wolfner M.F."/>
            <person name="Wong A."/>
            <person name="Wong G.K."/>
            <person name="Wu C.I."/>
            <person name="Wu G."/>
            <person name="Yamamoto D."/>
            <person name="Yang H.P."/>
            <person name="Yang S.P."/>
            <person name="Yorke J.A."/>
            <person name="Yoshida K."/>
            <person name="Zdobnov E."/>
            <person name="Zhang P."/>
            <person name="Zhang Y."/>
            <person name="Zimin A.V."/>
            <person name="Baldwin J."/>
            <person name="Abdouelleil A."/>
            <person name="Abdulkadir J."/>
            <person name="Abebe A."/>
            <person name="Abera B."/>
            <person name="Abreu J."/>
            <person name="Acer S.C."/>
            <person name="Aftuck L."/>
            <person name="Alexander A."/>
            <person name="An P."/>
            <person name="Anderson E."/>
            <person name="Anderson S."/>
            <person name="Arachi H."/>
            <person name="Azer M."/>
            <person name="Bachantsang P."/>
            <person name="Barry A."/>
            <person name="Bayul T."/>
            <person name="Berlin A."/>
            <person name="Bessette D."/>
            <person name="Bloom T."/>
            <person name="Blye J."/>
            <person name="Boguslavskiy L."/>
            <person name="Bonnet C."/>
            <person name="Boukhgalter B."/>
            <person name="Bourzgui I."/>
            <person name="Brown A."/>
            <person name="Cahill P."/>
            <person name="Channer S."/>
            <person name="Cheshatsang Y."/>
            <person name="Chuda L."/>
            <person name="Citroen M."/>
            <person name="Collymore A."/>
            <person name="Cooke P."/>
            <person name="Costello M."/>
            <person name="D'Aco K."/>
            <person name="Daza R."/>
            <person name="De Haan G."/>
            <person name="DeGray S."/>
            <person name="DeMaso C."/>
            <person name="Dhargay N."/>
            <person name="Dooley K."/>
            <person name="Dooley E."/>
            <person name="Doricent M."/>
            <person name="Dorje P."/>
            <person name="Dorjee K."/>
            <person name="Dupes A."/>
            <person name="Elong R."/>
            <person name="Falk J."/>
            <person name="Farina A."/>
            <person name="Faro S."/>
            <person name="Ferguson D."/>
            <person name="Fisher S."/>
            <person name="Foley C.D."/>
            <person name="Franke A."/>
            <person name="Friedrich D."/>
            <person name="Gadbois L."/>
            <person name="Gearin G."/>
            <person name="Gearin C.R."/>
            <person name="Giannoukos G."/>
            <person name="Goode T."/>
            <person name="Graham J."/>
            <person name="Grandbois E."/>
            <person name="Grewal S."/>
            <person name="Gyaltsen K."/>
            <person name="Hafez N."/>
            <person name="Hagos B."/>
            <person name="Hall J."/>
            <person name="Henson C."/>
            <person name="Hollinger A."/>
            <person name="Honan T."/>
            <person name="Huard M.D."/>
            <person name="Hughes L."/>
            <person name="Hurhula B."/>
            <person name="Husby M.E."/>
            <person name="Kamat A."/>
            <person name="Kanga B."/>
            <person name="Kashin S."/>
            <person name="Khazanovich D."/>
            <person name="Kisner P."/>
            <person name="Lance K."/>
            <person name="Lara M."/>
            <person name="Lee W."/>
            <person name="Lennon N."/>
            <person name="Letendre F."/>
            <person name="LeVine R."/>
            <person name="Lipovsky A."/>
            <person name="Liu X."/>
            <person name="Liu J."/>
            <person name="Liu S."/>
            <person name="Lokyitsang T."/>
            <person name="Lokyitsang Y."/>
            <person name="Lubonja R."/>
            <person name="Lui A."/>
            <person name="MacDonald P."/>
            <person name="Magnisalis V."/>
            <person name="Maru K."/>
            <person name="Matthews C."/>
            <person name="McCusker W."/>
            <person name="McDonough S."/>
            <person name="Mehta T."/>
            <person name="Meldrim J."/>
            <person name="Meneus L."/>
            <person name="Mihai O."/>
            <person name="Mihalev A."/>
            <person name="Mihova T."/>
            <person name="Mittelman R."/>
            <person name="Mlenga V."/>
            <person name="Montmayeur A."/>
            <person name="Mulrain L."/>
            <person name="Navidi A."/>
            <person name="Naylor J."/>
            <person name="Negash T."/>
            <person name="Nguyen T."/>
            <person name="Nguyen N."/>
            <person name="Nicol R."/>
            <person name="Norbu C."/>
            <person name="Norbu N."/>
            <person name="Novod N."/>
            <person name="O'Neill B."/>
            <person name="Osman S."/>
            <person name="Markiewicz E."/>
            <person name="Oyono O.L."/>
            <person name="Patti C."/>
            <person name="Phunkhang P."/>
            <person name="Pierre F."/>
            <person name="Priest M."/>
            <person name="Raghuraman S."/>
            <person name="Rege F."/>
            <person name="Reyes R."/>
            <person name="Rise C."/>
            <person name="Rogov P."/>
            <person name="Ross K."/>
            <person name="Ryan E."/>
            <person name="Settipalli S."/>
            <person name="Shea T."/>
            <person name="Sherpa N."/>
            <person name="Shi L."/>
            <person name="Shih D."/>
            <person name="Sparrow T."/>
            <person name="Spaulding J."/>
            <person name="Stalker J."/>
            <person name="Stange-Thomann N."/>
            <person name="Stavropoulos S."/>
            <person name="Stone C."/>
            <person name="Strader C."/>
            <person name="Tesfaye S."/>
            <person name="Thomson T."/>
            <person name="Thoulutsang Y."/>
            <person name="Thoulutsang D."/>
            <person name="Topham K."/>
            <person name="Topping I."/>
            <person name="Tsamla T."/>
            <person name="Vassiliev H."/>
            <person name="Vo A."/>
            <person name="Wangchuk T."/>
            <person name="Wangdi T."/>
            <person name="Weiand M."/>
            <person name="Wilkinson J."/>
            <person name="Wilson A."/>
            <person name="Yadav S."/>
            <person name="Young G."/>
            <person name="Yu Q."/>
            <person name="Zembek L."/>
            <person name="Zhong D."/>
            <person name="Zimmer A."/>
            <person name="Zwirko Z."/>
            <person name="Jaffe D.B."/>
            <person name="Alvarez P."/>
            <person name="Brockman W."/>
            <person name="Butler J."/>
            <person name="Chin C."/>
            <person name="Gnerre S."/>
            <person name="Grabherr M."/>
            <person name="Kleber M."/>
            <person name="Mauceli E."/>
            <person name="MacCallum I."/>
        </authorList>
    </citation>
    <scope>NUCLEOTIDE SEQUENCE [LARGE SCALE GENOMIC DNA]</scope>
    <source>
        <strain evidence="3">Tucson 15010-1051.87</strain>
    </source>
</reference>
<proteinExistence type="predicted"/>
<gene>
    <name evidence="2" type="primary">Dvir\GJ25578</name>
    <name evidence="2" type="ORF">Dvir_GJ25578</name>
</gene>
<dbReference type="Proteomes" id="UP000008792">
    <property type="component" value="Unassembled WGS sequence"/>
</dbReference>
<keyword evidence="1" id="KW-0812">Transmembrane</keyword>
<keyword evidence="3" id="KW-1185">Reference proteome</keyword>
<keyword evidence="1" id="KW-1133">Transmembrane helix</keyword>
<name>A0A0Q9W8B0_DROVI</name>
<dbReference type="InParanoid" id="A0A0Q9W8B0"/>
<evidence type="ECO:0000256" key="1">
    <source>
        <dbReference type="SAM" id="Phobius"/>
    </source>
</evidence>
<feature type="transmembrane region" description="Helical" evidence="1">
    <location>
        <begin position="44"/>
        <end position="69"/>
    </location>
</feature>
<dbReference type="EMBL" id="CH940649">
    <property type="protein sequence ID" value="KRF81075.1"/>
    <property type="molecule type" value="Genomic_DNA"/>
</dbReference>
<feature type="transmembrane region" description="Helical" evidence="1">
    <location>
        <begin position="7"/>
        <end position="24"/>
    </location>
</feature>
<evidence type="ECO:0000313" key="2">
    <source>
        <dbReference type="EMBL" id="KRF81075.1"/>
    </source>
</evidence>
<organism evidence="2 3">
    <name type="scientific">Drosophila virilis</name>
    <name type="common">Fruit fly</name>
    <dbReference type="NCBI Taxonomy" id="7244"/>
    <lineage>
        <taxon>Eukaryota</taxon>
        <taxon>Metazoa</taxon>
        <taxon>Ecdysozoa</taxon>
        <taxon>Arthropoda</taxon>
        <taxon>Hexapoda</taxon>
        <taxon>Insecta</taxon>
        <taxon>Pterygota</taxon>
        <taxon>Neoptera</taxon>
        <taxon>Endopterygota</taxon>
        <taxon>Diptera</taxon>
        <taxon>Brachycera</taxon>
        <taxon>Muscomorpha</taxon>
        <taxon>Ephydroidea</taxon>
        <taxon>Drosophilidae</taxon>
        <taxon>Drosophila</taxon>
    </lineage>
</organism>
<keyword evidence="1" id="KW-0472">Membrane</keyword>
<dbReference type="AlphaFoldDB" id="A0A0Q9W8B0"/>
<protein>
    <submittedName>
        <fullName evidence="2">Uncharacterized protein</fullName>
    </submittedName>
</protein>